<keyword evidence="4" id="KW-1185">Reference proteome</keyword>
<protein>
    <recommendedName>
        <fullName evidence="5">FIST domain-containing protein</fullName>
    </recommendedName>
</protein>
<evidence type="ECO:0008006" key="5">
    <source>
        <dbReference type="Google" id="ProtNLM"/>
    </source>
</evidence>
<dbReference type="Pfam" id="PF08495">
    <property type="entry name" value="FIST"/>
    <property type="match status" value="1"/>
</dbReference>
<dbReference type="Proteomes" id="UP000005753">
    <property type="component" value="Chromosome"/>
</dbReference>
<dbReference type="PANTHER" id="PTHR40252:SF2">
    <property type="entry name" value="BLR0328 PROTEIN"/>
    <property type="match status" value="1"/>
</dbReference>
<dbReference type="PANTHER" id="PTHR40252">
    <property type="entry name" value="BLR0328 PROTEIN"/>
    <property type="match status" value="1"/>
</dbReference>
<dbReference type="InterPro" id="IPR013702">
    <property type="entry name" value="FIST_domain_N"/>
</dbReference>
<dbReference type="SMART" id="SM01204">
    <property type="entry name" value="FIST_C"/>
    <property type="match status" value="1"/>
</dbReference>
<name>I5AUN7_EUBC6</name>
<accession>I5AUN7</accession>
<evidence type="ECO:0000313" key="3">
    <source>
        <dbReference type="EMBL" id="EIM57510.1"/>
    </source>
</evidence>
<proteinExistence type="predicted"/>
<dbReference type="AlphaFoldDB" id="I5AUN7"/>
<dbReference type="STRING" id="633697.EubceDRAFT1_1732"/>
<gene>
    <name evidence="3" type="ORF">EubceDRAFT1_1732</name>
</gene>
<evidence type="ECO:0000259" key="1">
    <source>
        <dbReference type="SMART" id="SM00897"/>
    </source>
</evidence>
<feature type="domain" description="FIST C-domain" evidence="2">
    <location>
        <begin position="220"/>
        <end position="350"/>
    </location>
</feature>
<evidence type="ECO:0000313" key="4">
    <source>
        <dbReference type="Proteomes" id="UP000005753"/>
    </source>
</evidence>
<reference evidence="3 4" key="1">
    <citation type="submission" date="2010-08" db="EMBL/GenBank/DDBJ databases">
        <authorList>
            <consortium name="US DOE Joint Genome Institute (JGI-PGF)"/>
            <person name="Lucas S."/>
            <person name="Copeland A."/>
            <person name="Lapidus A."/>
            <person name="Cheng J.-F."/>
            <person name="Bruce D."/>
            <person name="Goodwin L."/>
            <person name="Pitluck S."/>
            <person name="Land M.L."/>
            <person name="Hauser L."/>
            <person name="Chang Y.-J."/>
            <person name="Anderson I.J."/>
            <person name="Johnson E."/>
            <person name="Mulhopadhyay B."/>
            <person name="Kyrpides N."/>
            <person name="Woyke T.J."/>
        </authorList>
    </citation>
    <scope>NUCLEOTIDE SEQUENCE [LARGE SCALE GENOMIC DNA]</scope>
    <source>
        <strain evidence="3 4">6</strain>
    </source>
</reference>
<dbReference type="Pfam" id="PF10442">
    <property type="entry name" value="FIST_C"/>
    <property type="match status" value="1"/>
</dbReference>
<dbReference type="eggNOG" id="COG3287">
    <property type="taxonomic scope" value="Bacteria"/>
</dbReference>
<reference evidence="3 4" key="2">
    <citation type="submission" date="2012-02" db="EMBL/GenBank/DDBJ databases">
        <title>Improved High-Quality Draft sequence of Eubacterium cellulosolvens 6.</title>
        <authorList>
            <consortium name="US DOE Joint Genome Institute"/>
            <person name="Lucas S."/>
            <person name="Han J."/>
            <person name="Lapidus A."/>
            <person name="Cheng J.-F."/>
            <person name="Goodwin L."/>
            <person name="Pitluck S."/>
            <person name="Peters L."/>
            <person name="Mikhailova N."/>
            <person name="Gu W."/>
            <person name="Detter J.C."/>
            <person name="Han C."/>
            <person name="Tapia R."/>
            <person name="Land M."/>
            <person name="Hauser L."/>
            <person name="Kyrpides N."/>
            <person name="Ivanova N."/>
            <person name="Pagani I."/>
            <person name="Johnson E."/>
            <person name="Mukhopadhyay B."/>
            <person name="Anderson I."/>
            <person name="Woyke T."/>
        </authorList>
    </citation>
    <scope>NUCLEOTIDE SEQUENCE [LARGE SCALE GENOMIC DNA]</scope>
    <source>
        <strain evidence="3 4">6</strain>
    </source>
</reference>
<dbReference type="SMART" id="SM00897">
    <property type="entry name" value="FIST"/>
    <property type="match status" value="1"/>
</dbReference>
<dbReference type="InterPro" id="IPR019494">
    <property type="entry name" value="FIST_C"/>
</dbReference>
<organism evidence="3 4">
    <name type="scientific">Eubacterium cellulosolvens (strain ATCC 43171 / JCM 9499 / 6)</name>
    <name type="common">Cillobacterium cellulosolvens</name>
    <dbReference type="NCBI Taxonomy" id="633697"/>
    <lineage>
        <taxon>Bacteria</taxon>
        <taxon>Bacillati</taxon>
        <taxon>Bacillota</taxon>
        <taxon>Clostridia</taxon>
        <taxon>Eubacteriales</taxon>
        <taxon>Eubacteriaceae</taxon>
        <taxon>Eubacterium</taxon>
    </lineage>
</organism>
<feature type="domain" description="FIST" evidence="1">
    <location>
        <begin position="26"/>
        <end position="219"/>
    </location>
</feature>
<sequence length="363" mass="39743">MQTKTGYSSNPDAQQAVAEAASGFSSPHGLLIMADYKRLPEISELLRERFPNTEMIGTSGTTYLNTKSSDKHLILVAFGSDAIVKAGIIRNLSSHPVTDIPVLKDKLRETGASRDNSIVIEFCTNDEERLVTTIDVALSGTGVPLVGGSVFGYGANEVGRVTYNGETYTDACAYLVIHNTSGKIRVYRENIYGPYHDTKHIVTKVDLATKELTQLDGRPAAEVYSQELGISRDRIIDNVLANPFGRSVGRQIFISSQRELSSNGGIKMFKRLNVNDTISVLKLLDYRSINKETCRQISEECGDISLMLSINCICRYLLFTKENTYGEILGNLASVGTSVGCIGGGEQFNNQHVNQTMVCAVFE</sequence>
<evidence type="ECO:0000259" key="2">
    <source>
        <dbReference type="SMART" id="SM01204"/>
    </source>
</evidence>
<dbReference type="HOGENOM" id="CLU_047108_0_0_9"/>
<dbReference type="EMBL" id="CM001487">
    <property type="protein sequence ID" value="EIM57510.1"/>
    <property type="molecule type" value="Genomic_DNA"/>
</dbReference>